<organism evidence="10 14">
    <name type="scientific">Phocaeicola dorei</name>
    <dbReference type="NCBI Taxonomy" id="357276"/>
    <lineage>
        <taxon>Bacteria</taxon>
        <taxon>Pseudomonadati</taxon>
        <taxon>Bacteroidota</taxon>
        <taxon>Bacteroidia</taxon>
        <taxon>Bacteroidales</taxon>
        <taxon>Bacteroidaceae</taxon>
        <taxon>Phocaeicola</taxon>
    </lineage>
</organism>
<evidence type="ECO:0000313" key="11">
    <source>
        <dbReference type="EMBL" id="MBV3121670.1"/>
    </source>
</evidence>
<name>A0A4R4H700_9BACT</name>
<evidence type="ECO:0000313" key="13">
    <source>
        <dbReference type="Proteomes" id="UP000294527"/>
    </source>
</evidence>
<feature type="domain" description="PIN" evidence="9">
    <location>
        <begin position="4"/>
        <end position="116"/>
    </location>
</feature>
<dbReference type="InterPro" id="IPR002716">
    <property type="entry name" value="PIN_dom"/>
</dbReference>
<dbReference type="PANTHER" id="PTHR33653:SF1">
    <property type="entry name" value="RIBONUCLEASE VAPC2"/>
    <property type="match status" value="1"/>
</dbReference>
<keyword evidence="6 8" id="KW-0460">Magnesium</keyword>
<dbReference type="Pfam" id="PF01850">
    <property type="entry name" value="PIN"/>
    <property type="match status" value="1"/>
</dbReference>
<dbReference type="AlphaFoldDB" id="A0A4R4H700"/>
<dbReference type="InterPro" id="IPR022907">
    <property type="entry name" value="VapC_family"/>
</dbReference>
<reference evidence="10 14" key="1">
    <citation type="journal article" date="2019" name="Nat. Med.">
        <title>A library of human gut bacterial isolates paired with longitudinal multiomics data enables mechanistic microbiome research.</title>
        <authorList>
            <person name="Poyet M."/>
            <person name="Groussin M."/>
            <person name="Gibbons S.M."/>
            <person name="Avila-Pacheco J."/>
            <person name="Jiang X."/>
            <person name="Kearney S.M."/>
            <person name="Perrotta A.R."/>
            <person name="Berdy B."/>
            <person name="Zhao S."/>
            <person name="Lieberman T.D."/>
            <person name="Swanson P.K."/>
            <person name="Smith M."/>
            <person name="Roesemann S."/>
            <person name="Alexander J.E."/>
            <person name="Rich S.A."/>
            <person name="Livny J."/>
            <person name="Vlamakis H."/>
            <person name="Clish C."/>
            <person name="Bullock K."/>
            <person name="Deik A."/>
            <person name="Scott J."/>
            <person name="Pierce K.A."/>
            <person name="Xavier R.J."/>
            <person name="Alm E.J."/>
        </authorList>
    </citation>
    <scope>NUCLEOTIDE SEQUENCE [LARGE SCALE GENOMIC DNA]</scope>
    <source>
        <strain evidence="10 14">BIOML-A25</strain>
    </source>
</reference>
<keyword evidence="4 8" id="KW-0479">Metal-binding</keyword>
<protein>
    <recommendedName>
        <fullName evidence="8">Ribonuclease VapC</fullName>
        <shortName evidence="8">RNase VapC</shortName>
        <ecNumber evidence="8">3.1.-.-</ecNumber>
    </recommendedName>
    <alternativeName>
        <fullName evidence="8">Toxin VapC</fullName>
    </alternativeName>
</protein>
<dbReference type="HAMAP" id="MF_00265">
    <property type="entry name" value="VapC_Nob1"/>
    <property type="match status" value="1"/>
</dbReference>
<gene>
    <name evidence="8" type="primary">vapC</name>
    <name evidence="12" type="ORF">E1I98_00140</name>
    <name evidence="10" type="ORF">F2Z07_21215</name>
    <name evidence="11" type="ORF">KSU80_00485</name>
</gene>
<reference evidence="12 13" key="2">
    <citation type="journal article" date="2019" name="Nat. Microbiol.">
        <title>Genomic variation and strain-specific functional adaptation in the human gut microbiome during early life.</title>
        <authorList>
            <person name="Vatanen T."/>
            <person name="Plichta D.R."/>
            <person name="Somani J."/>
            <person name="Munch P.C."/>
            <person name="Arthur T.D."/>
            <person name="Hall A.B."/>
            <person name="Rudolf S."/>
            <person name="Oakeley E.J."/>
            <person name="Ke X."/>
            <person name="Young R.A."/>
            <person name="Haiser H.J."/>
            <person name="Kolde R."/>
            <person name="Yassour M."/>
            <person name="Luopajarvi K."/>
            <person name="Siljander H."/>
            <person name="Virtanen S.M."/>
            <person name="Ilonen J."/>
            <person name="Uibo R."/>
            <person name="Tillmann V."/>
            <person name="Mokurov S."/>
            <person name="Dorshakova N."/>
            <person name="Porter J.A."/>
            <person name="McHardy A.C."/>
            <person name="Lahdesmaki H."/>
            <person name="Vlamakis H."/>
            <person name="Huttenhower C."/>
            <person name="Knip M."/>
            <person name="Xavier R.J."/>
        </authorList>
    </citation>
    <scope>NUCLEOTIDE SEQUENCE [LARGE SCALE GENOMIC DNA]</scope>
    <source>
        <strain evidence="12 13">RJX1047</strain>
    </source>
</reference>
<dbReference type="EMBL" id="VVZV01000038">
    <property type="protein sequence ID" value="KAA5314248.1"/>
    <property type="molecule type" value="Genomic_DNA"/>
</dbReference>
<reference evidence="11" key="3">
    <citation type="submission" date="2021-06" db="EMBL/GenBank/DDBJ databases">
        <title>Collection of gut derived symbiotic bacterial strains cultured from healthy donors.</title>
        <authorList>
            <person name="Lin H."/>
            <person name="Littmann E."/>
            <person name="Pamer E.G."/>
        </authorList>
    </citation>
    <scope>NUCLEOTIDE SEQUENCE</scope>
    <source>
        <strain evidence="11">MSK.5.10</strain>
    </source>
</reference>
<dbReference type="GO" id="GO:0016787">
    <property type="term" value="F:hydrolase activity"/>
    <property type="evidence" value="ECO:0007669"/>
    <property type="project" value="UniProtKB-KW"/>
</dbReference>
<dbReference type="Proteomes" id="UP000481700">
    <property type="component" value="Unassembled WGS sequence"/>
</dbReference>
<evidence type="ECO:0000256" key="4">
    <source>
        <dbReference type="ARBA" id="ARBA00022723"/>
    </source>
</evidence>
<comment type="caution">
    <text evidence="10">The sequence shown here is derived from an EMBL/GenBank/DDBJ whole genome shotgun (WGS) entry which is preliminary data.</text>
</comment>
<evidence type="ECO:0000256" key="7">
    <source>
        <dbReference type="ARBA" id="ARBA00038093"/>
    </source>
</evidence>
<comment type="function">
    <text evidence="8">Toxic component of a toxin-antitoxin (TA) system. An RNase.</text>
</comment>
<dbReference type="EMBL" id="JAHOAX010000001">
    <property type="protein sequence ID" value="MBV3121670.1"/>
    <property type="molecule type" value="Genomic_DNA"/>
</dbReference>
<dbReference type="EC" id="3.1.-.-" evidence="8"/>
<evidence type="ECO:0000313" key="12">
    <source>
        <dbReference type="EMBL" id="TDA74926.1"/>
    </source>
</evidence>
<keyword evidence="8" id="KW-0800">Toxin</keyword>
<evidence type="ECO:0000313" key="14">
    <source>
        <dbReference type="Proteomes" id="UP000481700"/>
    </source>
</evidence>
<dbReference type="EMBL" id="SLTU01000001">
    <property type="protein sequence ID" value="TDA74926.1"/>
    <property type="molecule type" value="Genomic_DNA"/>
</dbReference>
<evidence type="ECO:0000256" key="6">
    <source>
        <dbReference type="ARBA" id="ARBA00022842"/>
    </source>
</evidence>
<dbReference type="SUPFAM" id="SSF88723">
    <property type="entry name" value="PIN domain-like"/>
    <property type="match status" value="1"/>
</dbReference>
<dbReference type="GO" id="GO:0004540">
    <property type="term" value="F:RNA nuclease activity"/>
    <property type="evidence" value="ECO:0007669"/>
    <property type="project" value="InterPro"/>
</dbReference>
<dbReference type="InterPro" id="IPR050556">
    <property type="entry name" value="Type_II_TA_system_RNase"/>
</dbReference>
<dbReference type="GO" id="GO:0090729">
    <property type="term" value="F:toxin activity"/>
    <property type="evidence" value="ECO:0007669"/>
    <property type="project" value="UniProtKB-KW"/>
</dbReference>
<dbReference type="Proteomes" id="UP000777173">
    <property type="component" value="Unassembled WGS sequence"/>
</dbReference>
<evidence type="ECO:0000259" key="9">
    <source>
        <dbReference type="Pfam" id="PF01850"/>
    </source>
</evidence>
<evidence type="ECO:0000256" key="8">
    <source>
        <dbReference type="HAMAP-Rule" id="MF_00265"/>
    </source>
</evidence>
<accession>A0A4R4H700</accession>
<dbReference type="Gene3D" id="3.40.50.1010">
    <property type="entry name" value="5'-nuclease"/>
    <property type="match status" value="1"/>
</dbReference>
<proteinExistence type="inferred from homology"/>
<evidence type="ECO:0000256" key="3">
    <source>
        <dbReference type="ARBA" id="ARBA00022722"/>
    </source>
</evidence>
<keyword evidence="2 8" id="KW-1277">Toxin-antitoxin system</keyword>
<comment type="similarity">
    <text evidence="7 8">Belongs to the PINc/VapC protein family.</text>
</comment>
<dbReference type="CDD" id="cd18743">
    <property type="entry name" value="PIN_VapC4-5_FitB-like"/>
    <property type="match status" value="1"/>
</dbReference>
<keyword evidence="3 8" id="KW-0540">Nuclease</keyword>
<evidence type="ECO:0000313" key="10">
    <source>
        <dbReference type="EMBL" id="KAA5314248.1"/>
    </source>
</evidence>
<dbReference type="InterPro" id="IPR029060">
    <property type="entry name" value="PIN-like_dom_sf"/>
</dbReference>
<evidence type="ECO:0000256" key="1">
    <source>
        <dbReference type="ARBA" id="ARBA00001946"/>
    </source>
</evidence>
<dbReference type="PANTHER" id="PTHR33653">
    <property type="entry name" value="RIBONUCLEASE VAPC2"/>
    <property type="match status" value="1"/>
</dbReference>
<evidence type="ECO:0000256" key="5">
    <source>
        <dbReference type="ARBA" id="ARBA00022801"/>
    </source>
</evidence>
<dbReference type="GO" id="GO:0000287">
    <property type="term" value="F:magnesium ion binding"/>
    <property type="evidence" value="ECO:0007669"/>
    <property type="project" value="UniProtKB-UniRule"/>
</dbReference>
<sequence>MAQYLLDTNVLISMFRNKGKVRKHILEVGFPNCYVSEISIAELFYGAAKGGRKQNFEDVNNVLRQFEVLPIYSCLENYGHIKALLERQGQRIDDFDLLIGATALQKGLVMVTANVGHLARIPDLVVENWE</sequence>
<evidence type="ECO:0000256" key="2">
    <source>
        <dbReference type="ARBA" id="ARBA00022649"/>
    </source>
</evidence>
<feature type="binding site" evidence="8">
    <location>
        <position position="7"/>
    </location>
    <ligand>
        <name>Mg(2+)</name>
        <dbReference type="ChEBI" id="CHEBI:18420"/>
    </ligand>
</feature>
<comment type="cofactor">
    <cofactor evidence="1 8">
        <name>Mg(2+)</name>
        <dbReference type="ChEBI" id="CHEBI:18420"/>
    </cofactor>
</comment>
<dbReference type="Proteomes" id="UP000294527">
    <property type="component" value="Unassembled WGS sequence"/>
</dbReference>
<keyword evidence="5 8" id="KW-0378">Hydrolase</keyword>
<feature type="binding site" evidence="8">
    <location>
        <position position="96"/>
    </location>
    <ligand>
        <name>Mg(2+)</name>
        <dbReference type="ChEBI" id="CHEBI:18420"/>
    </ligand>
</feature>
<dbReference type="RefSeq" id="WP_022186085.1">
    <property type="nucleotide sequence ID" value="NZ_CAXSRD010000006.1"/>
</dbReference>